<dbReference type="Proteomes" id="UP000018227">
    <property type="component" value="Unassembled WGS sequence"/>
</dbReference>
<dbReference type="eggNOG" id="COG1744">
    <property type="taxonomic scope" value="Bacteria"/>
</dbReference>
<dbReference type="HOGENOM" id="CLU_038813_0_2_9"/>
<evidence type="ECO:0000256" key="7">
    <source>
        <dbReference type="SAM" id="MobiDB-lite"/>
    </source>
</evidence>
<name>V2XQT1_9FIRM</name>
<dbReference type="InterPro" id="IPR028082">
    <property type="entry name" value="Peripla_BP_I"/>
</dbReference>
<evidence type="ECO:0000256" key="4">
    <source>
        <dbReference type="ARBA" id="ARBA00022729"/>
    </source>
</evidence>
<evidence type="ECO:0000259" key="9">
    <source>
        <dbReference type="Pfam" id="PF02608"/>
    </source>
</evidence>
<keyword evidence="4 8" id="KW-0732">Signal</keyword>
<comment type="similarity">
    <text evidence="2">Belongs to the BMP lipoprotein family.</text>
</comment>
<comment type="subcellular location">
    <subcellularLocation>
        <location evidence="1">Cell membrane</location>
        <topology evidence="1">Lipid-anchor</topology>
    </subcellularLocation>
</comment>
<dbReference type="Gene3D" id="3.40.50.2300">
    <property type="match status" value="2"/>
</dbReference>
<protein>
    <submittedName>
        <fullName evidence="10">Basic membrane protein</fullName>
    </submittedName>
</protein>
<comment type="caution">
    <text evidence="10">The sequence shown here is derived from an EMBL/GenBank/DDBJ whole genome shotgun (WGS) entry which is preliminary data.</text>
</comment>
<dbReference type="OrthoDB" id="9769871at2"/>
<dbReference type="CDD" id="cd06354">
    <property type="entry name" value="PBP1_PrnA-like"/>
    <property type="match status" value="1"/>
</dbReference>
<dbReference type="InterPro" id="IPR003760">
    <property type="entry name" value="PnrA-like"/>
</dbReference>
<sequence length="386" mass="40450">MKKRILAMAMSAVMVLSLAACGGNADGKKTSSAGSSKGSTATSTTSASKGSTTSTTSASKTDSASKTSGTSAAKSEFKVGLITDVGGIHDHSFNETSWKGLEQANKDFGVTINYLESKTDADYTSNIETFVDEEYDLILCVGFKLAEATKKAAEAHPDIKFAIIDDASNAALPNVTCLTFKQEQASYLVGYVAGLMTKKNNVGFVLGMASDMMNKFGYGYLAGVYAANPKAKVQQINANNFADPAIGKTSATTMITNGADVIFHAAGGTGVGVIQACQEAKISAIGVDTDQSSLAPDTVITSAMKRVDNAVYDTVKQLVDGTLQSGEVVYDLSKGGVDIAPTTNLLSEEVLKKVEEVKAKILSGEIVVPGTKKEFEKEFGDKYELD</sequence>
<evidence type="ECO:0000256" key="8">
    <source>
        <dbReference type="SAM" id="SignalP"/>
    </source>
</evidence>
<evidence type="ECO:0000256" key="6">
    <source>
        <dbReference type="ARBA" id="ARBA00023288"/>
    </source>
</evidence>
<evidence type="ECO:0000313" key="10">
    <source>
        <dbReference type="EMBL" id="ESL04554.1"/>
    </source>
</evidence>
<evidence type="ECO:0000256" key="5">
    <source>
        <dbReference type="ARBA" id="ARBA00023136"/>
    </source>
</evidence>
<feature type="region of interest" description="Disordered" evidence="7">
    <location>
        <begin position="27"/>
        <end position="68"/>
    </location>
</feature>
<evidence type="ECO:0000256" key="3">
    <source>
        <dbReference type="ARBA" id="ARBA00022475"/>
    </source>
</evidence>
<dbReference type="EMBL" id="ACIL03000003">
    <property type="protein sequence ID" value="ESL04554.1"/>
    <property type="molecule type" value="Genomic_DNA"/>
</dbReference>
<accession>V2XQT1</accession>
<feature type="signal peptide" evidence="8">
    <location>
        <begin position="1"/>
        <end position="19"/>
    </location>
</feature>
<dbReference type="SUPFAM" id="SSF53822">
    <property type="entry name" value="Periplasmic binding protein-like I"/>
    <property type="match status" value="1"/>
</dbReference>
<reference evidence="10 11" key="1">
    <citation type="submission" date="2013-06" db="EMBL/GenBank/DDBJ databases">
        <authorList>
            <person name="Weinstock G."/>
            <person name="Sodergren E."/>
            <person name="Clifton S."/>
            <person name="Fulton L."/>
            <person name="Fulton B."/>
            <person name="Courtney L."/>
            <person name="Fronick C."/>
            <person name="Harrison M."/>
            <person name="Strong C."/>
            <person name="Farmer C."/>
            <person name="Delahaunty K."/>
            <person name="Markovic C."/>
            <person name="Hall O."/>
            <person name="Minx P."/>
            <person name="Tomlinson C."/>
            <person name="Mitreva M."/>
            <person name="Nelson J."/>
            <person name="Hou S."/>
            <person name="Wollam A."/>
            <person name="Pepin K.H."/>
            <person name="Johnson M."/>
            <person name="Bhonagiri V."/>
            <person name="Nash W.E."/>
            <person name="Warren W."/>
            <person name="Chinwalla A."/>
            <person name="Mardis E.R."/>
            <person name="Wilson R.K."/>
        </authorList>
    </citation>
    <scope>NUCLEOTIDE SEQUENCE [LARGE SCALE GENOMIC DNA]</scope>
    <source>
        <strain evidence="10 11">ATCC 51271</strain>
    </source>
</reference>
<keyword evidence="11" id="KW-1185">Reference proteome</keyword>
<dbReference type="RefSeq" id="WP_023353172.1">
    <property type="nucleotide sequence ID" value="NZ_KI535366.1"/>
</dbReference>
<feature type="chain" id="PRO_5038345810" evidence="8">
    <location>
        <begin position="20"/>
        <end position="386"/>
    </location>
</feature>
<proteinExistence type="inferred from homology"/>
<gene>
    <name evidence="10" type="ORF">GCWU0000282_000268</name>
</gene>
<dbReference type="STRING" id="592026.GCWU0000282_000268"/>
<dbReference type="InterPro" id="IPR050957">
    <property type="entry name" value="BMP_lipoprotein"/>
</dbReference>
<feature type="compositionally biased region" description="Low complexity" evidence="7">
    <location>
        <begin position="30"/>
        <end position="68"/>
    </location>
</feature>
<organism evidence="10 11">
    <name type="scientific">Catonella morbi ATCC 51271</name>
    <dbReference type="NCBI Taxonomy" id="592026"/>
    <lineage>
        <taxon>Bacteria</taxon>
        <taxon>Bacillati</taxon>
        <taxon>Bacillota</taxon>
        <taxon>Clostridia</taxon>
        <taxon>Lachnospirales</taxon>
        <taxon>Lachnospiraceae</taxon>
        <taxon>Catonella</taxon>
    </lineage>
</organism>
<keyword evidence="6" id="KW-0449">Lipoprotein</keyword>
<dbReference type="GO" id="GO:0005886">
    <property type="term" value="C:plasma membrane"/>
    <property type="evidence" value="ECO:0007669"/>
    <property type="project" value="UniProtKB-SubCell"/>
</dbReference>
<evidence type="ECO:0000256" key="1">
    <source>
        <dbReference type="ARBA" id="ARBA00004193"/>
    </source>
</evidence>
<evidence type="ECO:0000256" key="2">
    <source>
        <dbReference type="ARBA" id="ARBA00008610"/>
    </source>
</evidence>
<dbReference type="PANTHER" id="PTHR34296:SF2">
    <property type="entry name" value="ABC TRANSPORTER GUANOSINE-BINDING PROTEIN NUPN"/>
    <property type="match status" value="1"/>
</dbReference>
<dbReference type="PANTHER" id="PTHR34296">
    <property type="entry name" value="TRANSCRIPTIONAL ACTIVATOR PROTEIN MED"/>
    <property type="match status" value="1"/>
</dbReference>
<evidence type="ECO:0000313" key="11">
    <source>
        <dbReference type="Proteomes" id="UP000018227"/>
    </source>
</evidence>
<dbReference type="PROSITE" id="PS51257">
    <property type="entry name" value="PROKAR_LIPOPROTEIN"/>
    <property type="match status" value="1"/>
</dbReference>
<dbReference type="Pfam" id="PF02608">
    <property type="entry name" value="Bmp"/>
    <property type="match status" value="1"/>
</dbReference>
<dbReference type="AlphaFoldDB" id="V2XQT1"/>
<keyword evidence="3" id="KW-1003">Cell membrane</keyword>
<keyword evidence="5" id="KW-0472">Membrane</keyword>
<feature type="domain" description="ABC transporter substrate-binding protein PnrA-like" evidence="9">
    <location>
        <begin position="80"/>
        <end position="371"/>
    </location>
</feature>